<proteinExistence type="predicted"/>
<dbReference type="AlphaFoldDB" id="Q6IIX8"/>
<dbReference type="EMBL" id="BK002938">
    <property type="protein sequence ID" value="DAA04443.1"/>
    <property type="molecule type" value="Genomic_DNA"/>
</dbReference>
<reference evidence="1" key="1">
    <citation type="journal article" date="2003" name="Genome Biol.">
        <title>An integrated gene annotation and transcriptional profiling approach towards the full gene content of the Drosophila genome.</title>
        <authorList>
            <person name="Hild M."/>
            <person name="Beckmann B."/>
            <person name="Haas S.A."/>
            <person name="Koch B."/>
            <person name="Solovyev V."/>
            <person name="Busold C."/>
            <person name="Fellenberg K."/>
            <person name="Boutros M."/>
            <person name="Vingron M."/>
            <person name="Sauer F."/>
            <person name="Hoheisel J.D."/>
            <person name="Paro R."/>
        </authorList>
    </citation>
    <scope>NUCLEOTIDE SEQUENCE</scope>
</reference>
<sequence length="297" mass="32017">MVPHPHPSPPATPPGTEHKACSLSGISGPLYFGIYQRQRKQIAEKEKLEEASVTRRDGDGVRWERGSRGLVDRGSFKEWVQKAIACTHEISSTCRKGSGTGRIKSRKQGARSRVAGMAVMAGIAGSTLPRRGRAALVQLVRHRVQGTWTETGTGPGGTGRDGVEFGVGAQTSRIAVRVSRVYPLSNAAKGDLDEVIYSLALLSPRAKQGPLVYPSPLWFCWHVVWSYRTLPPSCTSAAAPAAAALPTAVSQAARSRAAKQNHPSIHTSHPAIRPFIHLCSHSHGYPQLEGSRVCRVE</sequence>
<gene>
    <name evidence="1" type="ORF">HDC16607</name>
</gene>
<organism evidence="1">
    <name type="scientific">Drosophila melanogaster</name>
    <name type="common">Fruit fly</name>
    <dbReference type="NCBI Taxonomy" id="7227"/>
    <lineage>
        <taxon>Eukaryota</taxon>
        <taxon>Metazoa</taxon>
        <taxon>Ecdysozoa</taxon>
        <taxon>Arthropoda</taxon>
        <taxon>Hexapoda</taxon>
        <taxon>Insecta</taxon>
        <taxon>Pterygota</taxon>
        <taxon>Neoptera</taxon>
        <taxon>Endopterygota</taxon>
        <taxon>Diptera</taxon>
        <taxon>Brachycera</taxon>
        <taxon>Muscomorpha</taxon>
        <taxon>Ephydroidea</taxon>
        <taxon>Drosophilidae</taxon>
        <taxon>Drosophila</taxon>
        <taxon>Sophophora</taxon>
    </lineage>
</organism>
<evidence type="ECO:0000313" key="1">
    <source>
        <dbReference type="EMBL" id="DAA04443.1"/>
    </source>
</evidence>
<accession>Q6IIX8</accession>
<name>Q6IIX8_DROME</name>
<protein>
    <submittedName>
        <fullName evidence="1">HDC16607</fullName>
    </submittedName>
</protein>